<dbReference type="AlphaFoldDB" id="A0A9N8VNY8"/>
<sequence>MHSKKDELDKSKTLDNADTMQLNKSNPIATGLSVCDVSKILDEQS</sequence>
<proteinExistence type="predicted"/>
<feature type="compositionally biased region" description="Basic and acidic residues" evidence="1">
    <location>
        <begin position="1"/>
        <end position="15"/>
    </location>
</feature>
<feature type="region of interest" description="Disordered" evidence="1">
    <location>
        <begin position="1"/>
        <end position="23"/>
    </location>
</feature>
<accession>A0A9N8VNY8</accession>
<evidence type="ECO:0000256" key="1">
    <source>
        <dbReference type="SAM" id="MobiDB-lite"/>
    </source>
</evidence>
<name>A0A9N8VNY8_9GLOM</name>
<comment type="caution">
    <text evidence="2">The sequence shown here is derived from an EMBL/GenBank/DDBJ whole genome shotgun (WGS) entry which is preliminary data.</text>
</comment>
<dbReference type="Proteomes" id="UP000789405">
    <property type="component" value="Unassembled WGS sequence"/>
</dbReference>
<gene>
    <name evidence="2" type="ORF">DERYTH_LOCUS818</name>
</gene>
<keyword evidence="3" id="KW-1185">Reference proteome</keyword>
<evidence type="ECO:0000313" key="2">
    <source>
        <dbReference type="EMBL" id="CAG8457006.1"/>
    </source>
</evidence>
<reference evidence="2" key="1">
    <citation type="submission" date="2021-06" db="EMBL/GenBank/DDBJ databases">
        <authorList>
            <person name="Kallberg Y."/>
            <person name="Tangrot J."/>
            <person name="Rosling A."/>
        </authorList>
    </citation>
    <scope>NUCLEOTIDE SEQUENCE</scope>
    <source>
        <strain evidence="2">MA453B</strain>
    </source>
</reference>
<protein>
    <submittedName>
        <fullName evidence="2">7825_t:CDS:1</fullName>
    </submittedName>
</protein>
<dbReference type="EMBL" id="CAJVPY010000196">
    <property type="protein sequence ID" value="CAG8457006.1"/>
    <property type="molecule type" value="Genomic_DNA"/>
</dbReference>
<evidence type="ECO:0000313" key="3">
    <source>
        <dbReference type="Proteomes" id="UP000789405"/>
    </source>
</evidence>
<organism evidence="2 3">
    <name type="scientific">Dentiscutata erythropus</name>
    <dbReference type="NCBI Taxonomy" id="1348616"/>
    <lineage>
        <taxon>Eukaryota</taxon>
        <taxon>Fungi</taxon>
        <taxon>Fungi incertae sedis</taxon>
        <taxon>Mucoromycota</taxon>
        <taxon>Glomeromycotina</taxon>
        <taxon>Glomeromycetes</taxon>
        <taxon>Diversisporales</taxon>
        <taxon>Gigasporaceae</taxon>
        <taxon>Dentiscutata</taxon>
    </lineage>
</organism>